<feature type="region of interest" description="Disordered" evidence="1">
    <location>
        <begin position="34"/>
        <end position="57"/>
    </location>
</feature>
<accession>A0A0B6VTU7</accession>
<feature type="compositionally biased region" description="Basic and acidic residues" evidence="1">
    <location>
        <begin position="37"/>
        <end position="57"/>
    </location>
</feature>
<protein>
    <submittedName>
        <fullName evidence="2">Uncharacterized protein</fullName>
    </submittedName>
</protein>
<evidence type="ECO:0000256" key="1">
    <source>
        <dbReference type="SAM" id="MobiDB-lite"/>
    </source>
</evidence>
<dbReference type="EMBL" id="AP014715">
    <property type="protein sequence ID" value="BAQ23061.1"/>
    <property type="molecule type" value="Genomic_DNA"/>
</dbReference>
<dbReference type="Proteomes" id="UP000225144">
    <property type="component" value="Genome"/>
</dbReference>
<name>A0A0B6VTU7_9CAUD</name>
<organism evidence="2 3">
    <name type="scientific">Edwardsiella phage PEi26</name>
    <dbReference type="NCBI Taxonomy" id="1608311"/>
    <lineage>
        <taxon>Viruses</taxon>
        <taxon>Duplodnaviria</taxon>
        <taxon>Heunggongvirae</taxon>
        <taxon>Uroviricota</taxon>
        <taxon>Caudoviricetes</taxon>
        <taxon>Pantevenvirales</taxon>
        <taxon>Straboviridae</taxon>
        <taxon>Tevenvirinae</taxon>
        <taxon>Kanagawavirus</taxon>
        <taxon>Kanagawavirus pei20</taxon>
    </lineage>
</organism>
<reference evidence="2 3" key="1">
    <citation type="submission" date="2015-02" db="EMBL/GenBank/DDBJ databases">
        <title>Complete genome sequences of Edwardsiella bacteriophages, PEi20 and PEi26.</title>
        <authorList>
            <person name="Yasuike M."/>
            <person name="Nishiki I."/>
            <person name="Iwasaki Y."/>
            <person name="Nakamura Y."/>
            <person name="Fujiwara A."/>
            <person name="Hassan E.S."/>
            <person name="Mahmoud M.M."/>
            <person name="Kawato Y."/>
            <person name="Nagai S."/>
            <person name="Kobayashi T."/>
            <person name="Ototake M."/>
            <person name="Nakai T."/>
        </authorList>
    </citation>
    <scope>NUCLEOTIDE SEQUENCE [LARGE SCALE GENOMIC DNA]</scope>
</reference>
<evidence type="ECO:0000313" key="2">
    <source>
        <dbReference type="EMBL" id="BAQ23061.1"/>
    </source>
</evidence>
<proteinExistence type="predicted"/>
<evidence type="ECO:0000313" key="3">
    <source>
        <dbReference type="Proteomes" id="UP000225144"/>
    </source>
</evidence>
<sequence>MNMVPTNVKVELIKLVYELQEASVKFGAGWQGHGTAKKHEEKMAETKQRLHDMIERL</sequence>